<evidence type="ECO:0000256" key="2">
    <source>
        <dbReference type="ARBA" id="ARBA00022630"/>
    </source>
</evidence>
<feature type="chain" id="PRO_5040343419" description="FAD-binding PCMH-type domain-containing protein" evidence="5">
    <location>
        <begin position="22"/>
        <end position="470"/>
    </location>
</feature>
<keyword evidence="5" id="KW-0732">Signal</keyword>
<keyword evidence="4" id="KW-0560">Oxidoreductase</keyword>
<evidence type="ECO:0000256" key="4">
    <source>
        <dbReference type="ARBA" id="ARBA00023002"/>
    </source>
</evidence>
<sequence length="470" mass="49938">MLIPAALSSFLPLSLLTPRLGDSSQSYNATCKHIARSISYASDVYYPGSLNFINGTQHWVPSSSQVSACSVEPGTVQDVSAIIRSGGHATTLGFSSTLGVIINLIRLNSLTYDPVSSTATLGTGLTWDQVYQKLEPYEVNVVGGRTIGIGIGGLVLGGGYSWLSNRHGLSIDTVTGFELVLPNGTVVDVTASSAPDLFFGLKGGYNNFGLVTKITMRTYKQGLVWGGLIDYTGDNINKANAALVNFSATNVLPDANCVLHIIFSEGIPRASLILFYNDPTPPAGLFSDFLGITSSSSSLSTRTFLNFIVGTSRDSLNPSHLRGTLSTVSVPDITVPVVNEYYSTPGVFSSAPSVAFSFEPFIGCSIIDTQNAAAFQYDTFGTPLLLFFAWPNATEDAAGFSAIKMATTAITQAVINDGQDLSDTVLYPNYALGDTPLESLYGANVPILKSLRFKYDPTGIFLNTGGFKFV</sequence>
<dbReference type="Pfam" id="PF01565">
    <property type="entry name" value="FAD_binding_4"/>
    <property type="match status" value="1"/>
</dbReference>
<dbReference type="PANTHER" id="PTHR42973:SF13">
    <property type="entry name" value="FAD-BINDING PCMH-TYPE DOMAIN-CONTAINING PROTEIN"/>
    <property type="match status" value="1"/>
</dbReference>
<evidence type="ECO:0000259" key="6">
    <source>
        <dbReference type="PROSITE" id="PS51387"/>
    </source>
</evidence>
<organism evidence="7 8">
    <name type="scientific">Hydnum rufescens UP504</name>
    <dbReference type="NCBI Taxonomy" id="1448309"/>
    <lineage>
        <taxon>Eukaryota</taxon>
        <taxon>Fungi</taxon>
        <taxon>Dikarya</taxon>
        <taxon>Basidiomycota</taxon>
        <taxon>Agaricomycotina</taxon>
        <taxon>Agaricomycetes</taxon>
        <taxon>Cantharellales</taxon>
        <taxon>Hydnaceae</taxon>
        <taxon>Hydnum</taxon>
    </lineage>
</organism>
<dbReference type="AlphaFoldDB" id="A0A9P6E105"/>
<dbReference type="Gene3D" id="3.30.465.10">
    <property type="match status" value="1"/>
</dbReference>
<feature type="domain" description="FAD-binding PCMH-type" evidence="6">
    <location>
        <begin position="45"/>
        <end position="221"/>
    </location>
</feature>
<dbReference type="InterPro" id="IPR016169">
    <property type="entry name" value="FAD-bd_PCMH_sub2"/>
</dbReference>
<evidence type="ECO:0000256" key="5">
    <source>
        <dbReference type="SAM" id="SignalP"/>
    </source>
</evidence>
<dbReference type="InterPro" id="IPR036318">
    <property type="entry name" value="FAD-bd_PCMH-like_sf"/>
</dbReference>
<comment type="similarity">
    <text evidence="1">Belongs to the oxygen-dependent FAD-linked oxidoreductase family.</text>
</comment>
<evidence type="ECO:0000256" key="3">
    <source>
        <dbReference type="ARBA" id="ARBA00022827"/>
    </source>
</evidence>
<dbReference type="GO" id="GO:0016491">
    <property type="term" value="F:oxidoreductase activity"/>
    <property type="evidence" value="ECO:0007669"/>
    <property type="project" value="UniProtKB-KW"/>
</dbReference>
<gene>
    <name evidence="7" type="ORF">BS47DRAFT_1358611</name>
</gene>
<dbReference type="SUPFAM" id="SSF56176">
    <property type="entry name" value="FAD-binding/transporter-associated domain-like"/>
    <property type="match status" value="1"/>
</dbReference>
<feature type="signal peptide" evidence="5">
    <location>
        <begin position="1"/>
        <end position="21"/>
    </location>
</feature>
<dbReference type="EMBL" id="MU128922">
    <property type="protein sequence ID" value="KAF9518739.1"/>
    <property type="molecule type" value="Genomic_DNA"/>
</dbReference>
<keyword evidence="3" id="KW-0274">FAD</keyword>
<evidence type="ECO:0000256" key="1">
    <source>
        <dbReference type="ARBA" id="ARBA00005466"/>
    </source>
</evidence>
<evidence type="ECO:0000313" key="8">
    <source>
        <dbReference type="Proteomes" id="UP000886523"/>
    </source>
</evidence>
<dbReference type="OrthoDB" id="2151789at2759"/>
<name>A0A9P6E105_9AGAM</name>
<dbReference type="PANTHER" id="PTHR42973">
    <property type="entry name" value="BINDING OXIDOREDUCTASE, PUTATIVE (AFU_ORTHOLOGUE AFUA_1G17690)-RELATED"/>
    <property type="match status" value="1"/>
</dbReference>
<keyword evidence="8" id="KW-1185">Reference proteome</keyword>
<comment type="caution">
    <text evidence="7">The sequence shown here is derived from an EMBL/GenBank/DDBJ whole genome shotgun (WGS) entry which is preliminary data.</text>
</comment>
<dbReference type="Proteomes" id="UP000886523">
    <property type="component" value="Unassembled WGS sequence"/>
</dbReference>
<evidence type="ECO:0000313" key="7">
    <source>
        <dbReference type="EMBL" id="KAF9518739.1"/>
    </source>
</evidence>
<dbReference type="InterPro" id="IPR016166">
    <property type="entry name" value="FAD-bd_PCMH"/>
</dbReference>
<reference evidence="7" key="1">
    <citation type="journal article" date="2020" name="Nat. Commun.">
        <title>Large-scale genome sequencing of mycorrhizal fungi provides insights into the early evolution of symbiotic traits.</title>
        <authorList>
            <person name="Miyauchi S."/>
            <person name="Kiss E."/>
            <person name="Kuo A."/>
            <person name="Drula E."/>
            <person name="Kohler A."/>
            <person name="Sanchez-Garcia M."/>
            <person name="Morin E."/>
            <person name="Andreopoulos B."/>
            <person name="Barry K.W."/>
            <person name="Bonito G."/>
            <person name="Buee M."/>
            <person name="Carver A."/>
            <person name="Chen C."/>
            <person name="Cichocki N."/>
            <person name="Clum A."/>
            <person name="Culley D."/>
            <person name="Crous P.W."/>
            <person name="Fauchery L."/>
            <person name="Girlanda M."/>
            <person name="Hayes R.D."/>
            <person name="Keri Z."/>
            <person name="LaButti K."/>
            <person name="Lipzen A."/>
            <person name="Lombard V."/>
            <person name="Magnuson J."/>
            <person name="Maillard F."/>
            <person name="Murat C."/>
            <person name="Nolan M."/>
            <person name="Ohm R.A."/>
            <person name="Pangilinan J."/>
            <person name="Pereira M.F."/>
            <person name="Perotto S."/>
            <person name="Peter M."/>
            <person name="Pfister S."/>
            <person name="Riley R."/>
            <person name="Sitrit Y."/>
            <person name="Stielow J.B."/>
            <person name="Szollosi G."/>
            <person name="Zifcakova L."/>
            <person name="Stursova M."/>
            <person name="Spatafora J.W."/>
            <person name="Tedersoo L."/>
            <person name="Vaario L.M."/>
            <person name="Yamada A."/>
            <person name="Yan M."/>
            <person name="Wang P."/>
            <person name="Xu J."/>
            <person name="Bruns T."/>
            <person name="Baldrian P."/>
            <person name="Vilgalys R."/>
            <person name="Dunand C."/>
            <person name="Henrissat B."/>
            <person name="Grigoriev I.V."/>
            <person name="Hibbett D."/>
            <person name="Nagy L.G."/>
            <person name="Martin F.M."/>
        </authorList>
    </citation>
    <scope>NUCLEOTIDE SEQUENCE</scope>
    <source>
        <strain evidence="7">UP504</strain>
    </source>
</reference>
<dbReference type="InterPro" id="IPR006094">
    <property type="entry name" value="Oxid_FAD_bind_N"/>
</dbReference>
<dbReference type="PROSITE" id="PS51387">
    <property type="entry name" value="FAD_PCMH"/>
    <property type="match status" value="1"/>
</dbReference>
<proteinExistence type="inferred from homology"/>
<accession>A0A9P6E105</accession>
<dbReference type="GO" id="GO:0071949">
    <property type="term" value="F:FAD binding"/>
    <property type="evidence" value="ECO:0007669"/>
    <property type="project" value="InterPro"/>
</dbReference>
<protein>
    <recommendedName>
        <fullName evidence="6">FAD-binding PCMH-type domain-containing protein</fullName>
    </recommendedName>
</protein>
<dbReference type="InterPro" id="IPR050416">
    <property type="entry name" value="FAD-linked_Oxidoreductase"/>
</dbReference>
<keyword evidence="2" id="KW-0285">Flavoprotein</keyword>